<evidence type="ECO:0000256" key="2">
    <source>
        <dbReference type="ARBA" id="ARBA00022494"/>
    </source>
</evidence>
<keyword evidence="2" id="KW-0148">Chlorophyll</keyword>
<keyword evidence="8" id="KW-0472">Membrane</keyword>
<name>A0A7J6I7H4_CANSA</name>
<dbReference type="GO" id="GO:0009523">
    <property type="term" value="C:photosystem II"/>
    <property type="evidence" value="ECO:0007669"/>
    <property type="project" value="UniProtKB-KW"/>
</dbReference>
<protein>
    <submittedName>
        <fullName evidence="10">Uncharacterized protein</fullName>
    </submittedName>
</protein>
<keyword evidence="5" id="KW-0812">Transmembrane</keyword>
<evidence type="ECO:0000256" key="7">
    <source>
        <dbReference type="ARBA" id="ARBA00022991"/>
    </source>
</evidence>
<dbReference type="GO" id="GO:0016168">
    <property type="term" value="F:chlorophyll binding"/>
    <property type="evidence" value="ECO:0007669"/>
    <property type="project" value="UniProtKB-KW"/>
</dbReference>
<evidence type="ECO:0000256" key="5">
    <source>
        <dbReference type="ARBA" id="ARBA00022692"/>
    </source>
</evidence>
<dbReference type="InterPro" id="IPR036001">
    <property type="entry name" value="PS_II_antenna-like_sf"/>
</dbReference>
<keyword evidence="11" id="KW-1185">Reference proteome</keyword>
<sequence>MGLPWYRVHTVVLNDTGRLISIHIMHPRSTLSTAQTSIPFALCPPYLSACWQVGAYLCDLLRLRLSAGTLLPADFSKES</sequence>
<evidence type="ECO:0000256" key="1">
    <source>
        <dbReference type="ARBA" id="ARBA00004141"/>
    </source>
</evidence>
<gene>
    <name evidence="10" type="ORF">G4B88_002407</name>
</gene>
<dbReference type="SUPFAM" id="SSF161077">
    <property type="entry name" value="Photosystem II antenna protein-like"/>
    <property type="match status" value="1"/>
</dbReference>
<evidence type="ECO:0000256" key="8">
    <source>
        <dbReference type="ARBA" id="ARBA00023136"/>
    </source>
</evidence>
<keyword evidence="7" id="KW-0157">Chromophore</keyword>
<proteinExistence type="predicted"/>
<keyword evidence="3" id="KW-0602">Photosynthesis</keyword>
<comment type="caution">
    <text evidence="10">The sequence shown here is derived from an EMBL/GenBank/DDBJ whole genome shotgun (WGS) entry which is preliminary data.</text>
</comment>
<dbReference type="AlphaFoldDB" id="A0A7J6I7H4"/>
<evidence type="ECO:0000313" key="10">
    <source>
        <dbReference type="EMBL" id="KAF4403554.1"/>
    </source>
</evidence>
<evidence type="ECO:0000313" key="11">
    <source>
        <dbReference type="Proteomes" id="UP000583929"/>
    </source>
</evidence>
<evidence type="ECO:0000256" key="9">
    <source>
        <dbReference type="ARBA" id="ARBA00023276"/>
    </source>
</evidence>
<keyword evidence="9" id="KW-0604">Photosystem II</keyword>
<dbReference type="GO" id="GO:0009767">
    <property type="term" value="P:photosynthetic electron transport chain"/>
    <property type="evidence" value="ECO:0007669"/>
    <property type="project" value="InterPro"/>
</dbReference>
<comment type="subcellular location">
    <subcellularLocation>
        <location evidence="1">Membrane</location>
        <topology evidence="1">Multi-pass membrane protein</topology>
    </subcellularLocation>
</comment>
<reference evidence="10 11" key="1">
    <citation type="journal article" date="2020" name="bioRxiv">
        <title>Sequence and annotation of 42 cannabis genomes reveals extensive copy number variation in cannabinoid synthesis and pathogen resistance genes.</title>
        <authorList>
            <person name="Mckernan K.J."/>
            <person name="Helbert Y."/>
            <person name="Kane L.T."/>
            <person name="Ebling H."/>
            <person name="Zhang L."/>
            <person name="Liu B."/>
            <person name="Eaton Z."/>
            <person name="Mclaughlin S."/>
            <person name="Kingan S."/>
            <person name="Baybayan P."/>
            <person name="Concepcion G."/>
            <person name="Jordan M."/>
            <person name="Riva A."/>
            <person name="Barbazuk W."/>
            <person name="Harkins T."/>
        </authorList>
    </citation>
    <scope>NUCLEOTIDE SEQUENCE [LARGE SCALE GENOMIC DNA]</scope>
    <source>
        <strain evidence="11">cv. Jamaican Lion 4</strain>
        <tissue evidence="10">Leaf</tissue>
    </source>
</reference>
<evidence type="ECO:0000256" key="3">
    <source>
        <dbReference type="ARBA" id="ARBA00022531"/>
    </source>
</evidence>
<dbReference type="InterPro" id="IPR000932">
    <property type="entry name" value="PS_antenna-like"/>
</dbReference>
<keyword evidence="6" id="KW-1133">Transmembrane helix</keyword>
<organism evidence="10 11">
    <name type="scientific">Cannabis sativa</name>
    <name type="common">Hemp</name>
    <name type="synonym">Marijuana</name>
    <dbReference type="NCBI Taxonomy" id="3483"/>
    <lineage>
        <taxon>Eukaryota</taxon>
        <taxon>Viridiplantae</taxon>
        <taxon>Streptophyta</taxon>
        <taxon>Embryophyta</taxon>
        <taxon>Tracheophyta</taxon>
        <taxon>Spermatophyta</taxon>
        <taxon>Magnoliopsida</taxon>
        <taxon>eudicotyledons</taxon>
        <taxon>Gunneridae</taxon>
        <taxon>Pentapetalae</taxon>
        <taxon>rosids</taxon>
        <taxon>fabids</taxon>
        <taxon>Rosales</taxon>
        <taxon>Cannabaceae</taxon>
        <taxon>Cannabis</taxon>
    </lineage>
</organism>
<dbReference type="Pfam" id="PF00421">
    <property type="entry name" value="PSII"/>
    <property type="match status" value="1"/>
</dbReference>
<keyword evidence="4" id="KW-0934">Plastid</keyword>
<evidence type="ECO:0000256" key="6">
    <source>
        <dbReference type="ARBA" id="ARBA00022989"/>
    </source>
</evidence>
<accession>A0A7J6I7H4</accession>
<dbReference type="EMBL" id="JAATIQ010000003">
    <property type="protein sequence ID" value="KAF4403554.1"/>
    <property type="molecule type" value="Genomic_DNA"/>
</dbReference>
<dbReference type="Proteomes" id="UP000583929">
    <property type="component" value="Unassembled WGS sequence"/>
</dbReference>
<evidence type="ECO:0000256" key="4">
    <source>
        <dbReference type="ARBA" id="ARBA00022640"/>
    </source>
</evidence>